<protein>
    <submittedName>
        <fullName evidence="7">Cdc7p-Dbf4p kinase complex regulatory subunit</fullName>
    </submittedName>
</protein>
<dbReference type="GO" id="GO:0043539">
    <property type="term" value="F:protein serine/threonine kinase activator activity"/>
    <property type="evidence" value="ECO:0007669"/>
    <property type="project" value="TreeGrafter"/>
</dbReference>
<dbReference type="GO" id="GO:1901987">
    <property type="term" value="P:regulation of cell cycle phase transition"/>
    <property type="evidence" value="ECO:0007669"/>
    <property type="project" value="TreeGrafter"/>
</dbReference>
<dbReference type="Pfam" id="PF08630">
    <property type="entry name" value="Dfp1_Him1_M"/>
    <property type="match status" value="1"/>
</dbReference>
<dbReference type="GO" id="GO:0031431">
    <property type="term" value="C:Dbf4-dependent protein kinase complex"/>
    <property type="evidence" value="ECO:0007669"/>
    <property type="project" value="TreeGrafter"/>
</dbReference>
<keyword evidence="8" id="KW-1185">Reference proteome</keyword>
<keyword evidence="2 4" id="KW-0863">Zinc-finger</keyword>
<dbReference type="InterPro" id="IPR013939">
    <property type="entry name" value="Regulatory_Dfp1/Him1"/>
</dbReference>
<feature type="region of interest" description="Disordered" evidence="5">
    <location>
        <begin position="462"/>
        <end position="484"/>
    </location>
</feature>
<evidence type="ECO:0000256" key="2">
    <source>
        <dbReference type="ARBA" id="ARBA00022771"/>
    </source>
</evidence>
<evidence type="ECO:0000313" key="8">
    <source>
        <dbReference type="Proteomes" id="UP001383192"/>
    </source>
</evidence>
<dbReference type="Gene3D" id="6.10.250.3410">
    <property type="entry name" value="DBF zinc finger"/>
    <property type="match status" value="1"/>
</dbReference>
<dbReference type="InterPro" id="IPR036420">
    <property type="entry name" value="BRCT_dom_sf"/>
</dbReference>
<evidence type="ECO:0000256" key="5">
    <source>
        <dbReference type="SAM" id="MobiDB-lite"/>
    </source>
</evidence>
<dbReference type="InterPro" id="IPR006572">
    <property type="entry name" value="Znf_DBF"/>
</dbReference>
<evidence type="ECO:0000256" key="1">
    <source>
        <dbReference type="ARBA" id="ARBA00022723"/>
    </source>
</evidence>
<keyword evidence="1" id="KW-0479">Metal-binding</keyword>
<dbReference type="FunFam" id="6.10.250.3410:FF:000001">
    <property type="entry name" value="Protein DBF4 homolog A"/>
    <property type="match status" value="1"/>
</dbReference>
<organism evidence="7 8">
    <name type="scientific">Paramarasmius palmivorus</name>
    <dbReference type="NCBI Taxonomy" id="297713"/>
    <lineage>
        <taxon>Eukaryota</taxon>
        <taxon>Fungi</taxon>
        <taxon>Dikarya</taxon>
        <taxon>Basidiomycota</taxon>
        <taxon>Agaricomycotina</taxon>
        <taxon>Agaricomycetes</taxon>
        <taxon>Agaricomycetidae</taxon>
        <taxon>Agaricales</taxon>
        <taxon>Marasmiineae</taxon>
        <taxon>Marasmiaceae</taxon>
        <taxon>Paramarasmius</taxon>
    </lineage>
</organism>
<dbReference type="GO" id="GO:0008270">
    <property type="term" value="F:zinc ion binding"/>
    <property type="evidence" value="ECO:0007669"/>
    <property type="project" value="UniProtKB-KW"/>
</dbReference>
<evidence type="ECO:0000256" key="4">
    <source>
        <dbReference type="PROSITE-ProRule" id="PRU00600"/>
    </source>
</evidence>
<dbReference type="InterPro" id="IPR038545">
    <property type="entry name" value="Znf_DBF_sf"/>
</dbReference>
<dbReference type="SMART" id="SM00586">
    <property type="entry name" value="ZnF_DBF"/>
    <property type="match status" value="1"/>
</dbReference>
<dbReference type="PANTHER" id="PTHR15375">
    <property type="entry name" value="ACTIVATOR OF S-PHASE KINASE-RELATED"/>
    <property type="match status" value="1"/>
</dbReference>
<evidence type="ECO:0000259" key="6">
    <source>
        <dbReference type="PROSITE" id="PS51265"/>
    </source>
</evidence>
<dbReference type="GO" id="GO:0003676">
    <property type="term" value="F:nucleic acid binding"/>
    <property type="evidence" value="ECO:0007669"/>
    <property type="project" value="InterPro"/>
</dbReference>
<sequence length="592" mass="67730">MASIDQLPTRLPARMPLSPSVKQSRVISGTKRARSPAPAEQASRIAVKRARPTVPAAATPNQKQYPQDKKQRKAQEEYEFRSKYKRHIPRCKFYFDTANIKDETVVQRLSARIRQLGGQIEDFFQNTITHFICDDIDRALKSLEEPFEKENRSQHGVGSSRGGNALKRSPSKSTIPRPVEEESLIAKVKSWPDTKIWDIRKLDSVLSRCLQVAEVLGTSSHSQPHLLSTTNPNQGKKLTRLLQSEKLHGSTERDPTQKRPEYRYFSPGSYFLLIEDMRNEVATIAAMEWPATKRSTEKPAYPVLHCHPQSRGPFIPFDEREKRRWEKTQLHEKDRLKEQEEIRRKKMRQFEEVLKRKEAQKHSGRAMGDLRRSVSMNNLRRQDPDEECNPFEDVDHDDTLESANASGYLASGTGGYMAASGNSVQITSTTGTTSTSSFPLRRKTLPLSLQVIANQEILTSRKVSRPRANSKTGMMGPPASIPDKQSLLRKSKSMNTIRLSKREEGSKPGYCESCRGKFNDFKEHISSSKHRKFANNDANFSQLDCILDRVKRKTIEEVRRERRKPSTSPSQDQYDFFIRSDEDMYDVADGEM</sequence>
<accession>A0AAW0C918</accession>
<dbReference type="InterPro" id="IPR051590">
    <property type="entry name" value="Replication_Regulatory_Kinase"/>
</dbReference>
<dbReference type="PROSITE" id="PS51265">
    <property type="entry name" value="ZF_DBF4"/>
    <property type="match status" value="1"/>
</dbReference>
<dbReference type="SUPFAM" id="SSF52113">
    <property type="entry name" value="BRCT domain"/>
    <property type="match status" value="1"/>
</dbReference>
<proteinExistence type="predicted"/>
<reference evidence="7 8" key="1">
    <citation type="submission" date="2024-01" db="EMBL/GenBank/DDBJ databases">
        <title>A draft genome for a cacao thread blight-causing isolate of Paramarasmius palmivorus.</title>
        <authorList>
            <person name="Baruah I.K."/>
            <person name="Bukari Y."/>
            <person name="Amoako-Attah I."/>
            <person name="Meinhardt L.W."/>
            <person name="Bailey B.A."/>
            <person name="Cohen S.P."/>
        </authorList>
    </citation>
    <scope>NUCLEOTIDE SEQUENCE [LARGE SCALE GENOMIC DNA]</scope>
    <source>
        <strain evidence="7 8">GH-12</strain>
    </source>
</reference>
<evidence type="ECO:0000313" key="7">
    <source>
        <dbReference type="EMBL" id="KAK7035261.1"/>
    </source>
</evidence>
<dbReference type="Proteomes" id="UP001383192">
    <property type="component" value="Unassembled WGS sequence"/>
</dbReference>
<comment type="caution">
    <text evidence="7">The sequence shown here is derived from an EMBL/GenBank/DDBJ whole genome shotgun (WGS) entry which is preliminary data.</text>
</comment>
<gene>
    <name evidence="7" type="primary">DBF4</name>
    <name evidence="7" type="ORF">VNI00_012028</name>
</gene>
<feature type="region of interest" description="Disordered" evidence="5">
    <location>
        <begin position="1"/>
        <end position="77"/>
    </location>
</feature>
<dbReference type="AlphaFoldDB" id="A0AAW0C918"/>
<dbReference type="PANTHER" id="PTHR15375:SF26">
    <property type="entry name" value="PROTEIN CHIFFON"/>
    <property type="match status" value="1"/>
</dbReference>
<dbReference type="EMBL" id="JAYKXP010000054">
    <property type="protein sequence ID" value="KAK7035261.1"/>
    <property type="molecule type" value="Genomic_DNA"/>
</dbReference>
<dbReference type="Pfam" id="PF07535">
    <property type="entry name" value="zf-DBF"/>
    <property type="match status" value="1"/>
</dbReference>
<name>A0AAW0C918_9AGAR</name>
<feature type="domain" description="DBF4-type" evidence="6">
    <location>
        <begin position="504"/>
        <end position="553"/>
    </location>
</feature>
<evidence type="ECO:0000256" key="3">
    <source>
        <dbReference type="ARBA" id="ARBA00022833"/>
    </source>
</evidence>
<dbReference type="GO" id="GO:0010571">
    <property type="term" value="P:positive regulation of nuclear cell cycle DNA replication"/>
    <property type="evidence" value="ECO:0007669"/>
    <property type="project" value="TreeGrafter"/>
</dbReference>
<feature type="region of interest" description="Disordered" evidence="5">
    <location>
        <begin position="147"/>
        <end position="178"/>
    </location>
</feature>
<feature type="compositionally biased region" description="Basic and acidic residues" evidence="5">
    <location>
        <begin position="66"/>
        <end position="77"/>
    </location>
</feature>
<keyword evidence="3" id="KW-0862">Zinc</keyword>